<name>A0A5J5F4T2_9PEZI</name>
<dbReference type="InterPro" id="IPR050316">
    <property type="entry name" value="Tyrosinase/Hemocyanin"/>
</dbReference>
<evidence type="ECO:0000259" key="4">
    <source>
        <dbReference type="PROSITE" id="PS00497"/>
    </source>
</evidence>
<dbReference type="OrthoDB" id="6132182at2759"/>
<keyword evidence="3" id="KW-0732">Signal</keyword>
<evidence type="ECO:0000313" key="6">
    <source>
        <dbReference type="Proteomes" id="UP000326924"/>
    </source>
</evidence>
<keyword evidence="6" id="KW-1185">Reference proteome</keyword>
<dbReference type="PANTHER" id="PTHR11474">
    <property type="entry name" value="TYROSINASE FAMILY MEMBER"/>
    <property type="match status" value="1"/>
</dbReference>
<dbReference type="PANTHER" id="PTHR11474:SF126">
    <property type="entry name" value="TYROSINASE-LIKE PROTEIN TYR-1-RELATED"/>
    <property type="match status" value="1"/>
</dbReference>
<dbReference type="GO" id="GO:0046872">
    <property type="term" value="F:metal ion binding"/>
    <property type="evidence" value="ECO:0007669"/>
    <property type="project" value="UniProtKB-KW"/>
</dbReference>
<dbReference type="Pfam" id="PF00264">
    <property type="entry name" value="Tyrosinase"/>
    <property type="match status" value="1"/>
</dbReference>
<feature type="signal peptide" evidence="3">
    <location>
        <begin position="1"/>
        <end position="16"/>
    </location>
</feature>
<dbReference type="Gene3D" id="1.10.1280.10">
    <property type="entry name" value="Di-copper center containing domain from catechol oxidase"/>
    <property type="match status" value="1"/>
</dbReference>
<gene>
    <name evidence="5" type="ORF">FN846DRAFT_792080</name>
</gene>
<sequence length="365" mass="40468">MRFWTVLACLIGVASAVPAPAANSSATTTTLASTSASKQSSCQNPIVRKEWRSLSITQRKAYLSAVKCLMRKPSKADKTLAPGARTRYDDFNAVHIYSSNGLLTGTGGIHMVGFFLQWHRLFVWVYEKALRDECGYAGAHPYWDWTIDADSGVNITQWPIYDPNYGFGGNGDYIANLNATASWPIVPGQTGGGCVKDGPFKDVMMNVGPGESLTYNPHCLHRGLNPLTIPWLKSERVALAMAADTYLNFDIAMQGPQNLDPTTAITLFHTSGHYVQGGDSTDFISSSTEPIFFLHHTHLDKMYWDWQMKNASVRLTEIGGVRIPFHPESANVTLNDTLNMQWAFPTTKIKDVMHIQKGVLCYDYE</sequence>
<evidence type="ECO:0000256" key="2">
    <source>
        <dbReference type="ARBA" id="ARBA00023008"/>
    </source>
</evidence>
<organism evidence="5 6">
    <name type="scientific">Sphaerosporella brunnea</name>
    <dbReference type="NCBI Taxonomy" id="1250544"/>
    <lineage>
        <taxon>Eukaryota</taxon>
        <taxon>Fungi</taxon>
        <taxon>Dikarya</taxon>
        <taxon>Ascomycota</taxon>
        <taxon>Pezizomycotina</taxon>
        <taxon>Pezizomycetes</taxon>
        <taxon>Pezizales</taxon>
        <taxon>Pyronemataceae</taxon>
        <taxon>Sphaerosporella</taxon>
    </lineage>
</organism>
<evidence type="ECO:0000313" key="5">
    <source>
        <dbReference type="EMBL" id="KAA8911651.1"/>
    </source>
</evidence>
<evidence type="ECO:0000256" key="1">
    <source>
        <dbReference type="ARBA" id="ARBA00022723"/>
    </source>
</evidence>
<dbReference type="AlphaFoldDB" id="A0A5J5F4T2"/>
<dbReference type="EMBL" id="VXIS01000033">
    <property type="protein sequence ID" value="KAA8911651.1"/>
    <property type="molecule type" value="Genomic_DNA"/>
</dbReference>
<feature type="chain" id="PRO_5023813479" description="Tyrosinase copper-binding domain-containing protein" evidence="3">
    <location>
        <begin position="17"/>
        <end position="365"/>
    </location>
</feature>
<dbReference type="PRINTS" id="PR00092">
    <property type="entry name" value="TYROSINASE"/>
</dbReference>
<keyword evidence="2" id="KW-0186">Copper</keyword>
<evidence type="ECO:0000256" key="3">
    <source>
        <dbReference type="SAM" id="SignalP"/>
    </source>
</evidence>
<dbReference type="InterPro" id="IPR002227">
    <property type="entry name" value="Tyrosinase_Cu-bd"/>
</dbReference>
<dbReference type="Proteomes" id="UP000326924">
    <property type="component" value="Unassembled WGS sequence"/>
</dbReference>
<dbReference type="InParanoid" id="A0A5J5F4T2"/>
<keyword evidence="1" id="KW-0479">Metal-binding</keyword>
<dbReference type="PROSITE" id="PS00497">
    <property type="entry name" value="TYROSINASE_1"/>
    <property type="match status" value="1"/>
</dbReference>
<proteinExistence type="predicted"/>
<reference evidence="5 6" key="1">
    <citation type="submission" date="2019-09" db="EMBL/GenBank/DDBJ databases">
        <title>Draft genome of the ectomycorrhizal ascomycete Sphaerosporella brunnea.</title>
        <authorList>
            <consortium name="DOE Joint Genome Institute"/>
            <person name="Benucci G.M."/>
            <person name="Marozzi G."/>
            <person name="Antonielli L."/>
            <person name="Sanchez S."/>
            <person name="Marco P."/>
            <person name="Wang X."/>
            <person name="Falini L.B."/>
            <person name="Barry K."/>
            <person name="Haridas S."/>
            <person name="Lipzen A."/>
            <person name="Labutti K."/>
            <person name="Grigoriev I.V."/>
            <person name="Murat C."/>
            <person name="Martin F."/>
            <person name="Albertini E."/>
            <person name="Donnini D."/>
            <person name="Bonito G."/>
        </authorList>
    </citation>
    <scope>NUCLEOTIDE SEQUENCE [LARGE SCALE GENOMIC DNA]</scope>
    <source>
        <strain evidence="5 6">Sb_GMNB300</strain>
    </source>
</reference>
<protein>
    <recommendedName>
        <fullName evidence="4">Tyrosinase copper-binding domain-containing protein</fullName>
    </recommendedName>
</protein>
<dbReference type="InterPro" id="IPR008922">
    <property type="entry name" value="Di-copper_centre_dom_sf"/>
</dbReference>
<accession>A0A5J5F4T2</accession>
<feature type="domain" description="Tyrosinase copper-binding" evidence="4">
    <location>
        <begin position="110"/>
        <end position="127"/>
    </location>
</feature>
<dbReference type="GO" id="GO:0016491">
    <property type="term" value="F:oxidoreductase activity"/>
    <property type="evidence" value="ECO:0007669"/>
    <property type="project" value="InterPro"/>
</dbReference>
<dbReference type="SUPFAM" id="SSF48056">
    <property type="entry name" value="Di-copper centre-containing domain"/>
    <property type="match status" value="1"/>
</dbReference>
<comment type="caution">
    <text evidence="5">The sequence shown here is derived from an EMBL/GenBank/DDBJ whole genome shotgun (WGS) entry which is preliminary data.</text>
</comment>